<comment type="caution">
    <text evidence="1">The sequence shown here is derived from an EMBL/GenBank/DDBJ whole genome shotgun (WGS) entry which is preliminary data.</text>
</comment>
<organism evidence="1 2">
    <name type="scientific">Methylorubrum suomiense</name>
    <dbReference type="NCBI Taxonomy" id="144191"/>
    <lineage>
        <taxon>Bacteria</taxon>
        <taxon>Pseudomonadati</taxon>
        <taxon>Pseudomonadota</taxon>
        <taxon>Alphaproteobacteria</taxon>
        <taxon>Hyphomicrobiales</taxon>
        <taxon>Methylobacteriaceae</taxon>
        <taxon>Methylorubrum</taxon>
    </lineage>
</organism>
<name>A0ABQ4UQI7_9HYPH</name>
<evidence type="ECO:0000313" key="1">
    <source>
        <dbReference type="EMBL" id="GJE73658.1"/>
    </source>
</evidence>
<accession>A0ABQ4UQI7</accession>
<sequence>MPLPMMRAFGASSAHSCASEGETAAKIMPGLAASTPSVSESKGGVCSAVTIGATRWLLALSGRGWRLLLWITSKPPWAIASTIRS</sequence>
<gene>
    <name evidence="1" type="ORF">BGCPKDLD_0224</name>
</gene>
<dbReference type="Proteomes" id="UP001055093">
    <property type="component" value="Unassembled WGS sequence"/>
</dbReference>
<proteinExistence type="predicted"/>
<dbReference type="EMBL" id="BPRE01000001">
    <property type="protein sequence ID" value="GJE73658.1"/>
    <property type="molecule type" value="Genomic_DNA"/>
</dbReference>
<evidence type="ECO:0000313" key="2">
    <source>
        <dbReference type="Proteomes" id="UP001055093"/>
    </source>
</evidence>
<reference evidence="1" key="1">
    <citation type="journal article" date="2021" name="Front. Microbiol.">
        <title>Comprehensive Comparative Genomics and Phenotyping of Methylobacterium Species.</title>
        <authorList>
            <person name="Alessa O."/>
            <person name="Ogura Y."/>
            <person name="Fujitani Y."/>
            <person name="Takami H."/>
            <person name="Hayashi T."/>
            <person name="Sahin N."/>
            <person name="Tani A."/>
        </authorList>
    </citation>
    <scope>NUCLEOTIDE SEQUENCE</scope>
    <source>
        <strain evidence="1">DSM 14458</strain>
    </source>
</reference>
<reference evidence="1" key="2">
    <citation type="submission" date="2021-08" db="EMBL/GenBank/DDBJ databases">
        <authorList>
            <person name="Tani A."/>
            <person name="Ola A."/>
            <person name="Ogura Y."/>
            <person name="Katsura K."/>
            <person name="Hayashi T."/>
        </authorList>
    </citation>
    <scope>NUCLEOTIDE SEQUENCE</scope>
    <source>
        <strain evidence="1">DSM 14458</strain>
    </source>
</reference>
<keyword evidence="2" id="KW-1185">Reference proteome</keyword>
<protein>
    <submittedName>
        <fullName evidence="1">Uncharacterized protein</fullName>
    </submittedName>
</protein>